<sequence>MVDITPNKKIKKMPDKIVILNITPNFRLNVKICNYYKKYPQYNINKIVGVYNLPFRYNLIRLLVFLNESEIYMSSNRDYVYSYSPHLNKRRIIFQKIYDMSGLIYNNEICWGSSLCCHSAYDVTNVDKEMMGDQISELNTIYRNRVIDLWMFLFVTTPKNIKYIKISLINSIIDACLITEEIHEREEQLKSDYMYMKIIIQNMLEFDEKIINDLIDHYMNEVMWSEATKISKKQAQKMHYDLINQFAKITTAFRQQHQIQLFPTNICFEIKFRMNQWVSEIVTYHTGESEKEDDVLKYFLYDRQYQDFHFNSNGIIQKKIPITVVDVDDANEEGELEIEESDADEDEEVENSTLNMEEIINFDTKKLVGLDNLPLRQNLIRLLFIYYKRKGSIDNSGTYSYSPNLDTRNLIFQKIYDMSGLMFNKKFDWGMYLGNNFNCDIKENILYSFNPFFSRRDNIHILYINRVVDLWLFLLQPFSSSDNFKQIESSVKNLTIRNCIAYENICKEKTPNQAVHNLPMFVIIQHMLDFNYYIYITLVNHFMKQDNWSKLRTISIPLAMKMHCDLLNQFILITKKEQERNITIPPCSEFVINFSNKFKVAEMVAYHSGQGDNIDIYNNQYRNYTININGIIISRKQVSFGPGFKNVRINQLEGGSLIFDRDDKNEGAEEDYNRTININQLESASPIFSNEEGDETETEDDIEQVVVKRLKKGAAEEEEEEEDEYICM</sequence>
<evidence type="ECO:0000313" key="2">
    <source>
        <dbReference type="Proteomes" id="UP001516464"/>
    </source>
</evidence>
<dbReference type="EMBL" id="SBIQ01000319">
    <property type="protein sequence ID" value="KAF7680915.1"/>
    <property type="molecule type" value="Genomic_DNA"/>
</dbReference>
<gene>
    <name evidence="1" type="ORF">TCON_2467</name>
</gene>
<comment type="caution">
    <text evidence="1">The sequence shown here is derived from an EMBL/GenBank/DDBJ whole genome shotgun (WGS) entry which is preliminary data.</text>
</comment>
<organism evidence="1 2">
    <name type="scientific">Astathelohania contejeani</name>
    <dbReference type="NCBI Taxonomy" id="164912"/>
    <lineage>
        <taxon>Eukaryota</taxon>
        <taxon>Fungi</taxon>
        <taxon>Fungi incertae sedis</taxon>
        <taxon>Microsporidia</taxon>
        <taxon>Astathelohaniidae</taxon>
        <taxon>Astathelohania</taxon>
    </lineage>
</organism>
<keyword evidence="2" id="KW-1185">Reference proteome</keyword>
<proteinExistence type="predicted"/>
<dbReference type="Proteomes" id="UP001516464">
    <property type="component" value="Unassembled WGS sequence"/>
</dbReference>
<name>A0ABQ7HVZ9_9MICR</name>
<reference evidence="1 2" key="1">
    <citation type="submission" date="2019-01" db="EMBL/GenBank/DDBJ databases">
        <title>Genomes sequencing and comparative genomics of infectious freshwater microsporidia, Cucumispora dikerogammari and Thelohania contejeani.</title>
        <authorList>
            <person name="Cormier A."/>
            <person name="Giraud I."/>
            <person name="Wattier R."/>
            <person name="Teixeira M."/>
            <person name="Grandjean F."/>
            <person name="Rigaud T."/>
            <person name="Cordaux R."/>
        </authorList>
    </citation>
    <scope>NUCLEOTIDE SEQUENCE [LARGE SCALE GENOMIC DNA]</scope>
    <source>
        <strain evidence="1">T1</strain>
        <tissue evidence="1">Spores</tissue>
    </source>
</reference>
<evidence type="ECO:0000313" key="1">
    <source>
        <dbReference type="EMBL" id="KAF7680915.1"/>
    </source>
</evidence>
<protein>
    <submittedName>
        <fullName evidence="1">Uncharacterized protein</fullName>
    </submittedName>
</protein>
<accession>A0ABQ7HVZ9</accession>